<dbReference type="AlphaFoldDB" id="A0A4C1U529"/>
<evidence type="ECO:0000313" key="2">
    <source>
        <dbReference type="EMBL" id="GBP21368.1"/>
    </source>
</evidence>
<sequence>MVKHKDSRCSDMRVIQKYRTAKLSRLVTVVPLTRLYDYFDNKRRGPSTWTVVVRSRVPGTRRRTSGTAAGEQYPSLAASQRPARTARRDSRTCDTHHLSHRHRHRHPA</sequence>
<protein>
    <submittedName>
        <fullName evidence="2">Uncharacterized protein</fullName>
    </submittedName>
</protein>
<reference evidence="2 3" key="1">
    <citation type="journal article" date="2019" name="Commun. Biol.">
        <title>The bagworm genome reveals a unique fibroin gene that provides high tensile strength.</title>
        <authorList>
            <person name="Kono N."/>
            <person name="Nakamura H."/>
            <person name="Ohtoshi R."/>
            <person name="Tomita M."/>
            <person name="Numata K."/>
            <person name="Arakawa K."/>
        </authorList>
    </citation>
    <scope>NUCLEOTIDE SEQUENCE [LARGE SCALE GENOMIC DNA]</scope>
</reference>
<dbReference type="EMBL" id="BGZK01000128">
    <property type="protein sequence ID" value="GBP21368.1"/>
    <property type="molecule type" value="Genomic_DNA"/>
</dbReference>
<organism evidence="2 3">
    <name type="scientific">Eumeta variegata</name>
    <name type="common">Bagworm moth</name>
    <name type="synonym">Eumeta japonica</name>
    <dbReference type="NCBI Taxonomy" id="151549"/>
    <lineage>
        <taxon>Eukaryota</taxon>
        <taxon>Metazoa</taxon>
        <taxon>Ecdysozoa</taxon>
        <taxon>Arthropoda</taxon>
        <taxon>Hexapoda</taxon>
        <taxon>Insecta</taxon>
        <taxon>Pterygota</taxon>
        <taxon>Neoptera</taxon>
        <taxon>Endopterygota</taxon>
        <taxon>Lepidoptera</taxon>
        <taxon>Glossata</taxon>
        <taxon>Ditrysia</taxon>
        <taxon>Tineoidea</taxon>
        <taxon>Psychidae</taxon>
        <taxon>Oiketicinae</taxon>
        <taxon>Eumeta</taxon>
    </lineage>
</organism>
<name>A0A4C1U529_EUMVA</name>
<comment type="caution">
    <text evidence="2">The sequence shown here is derived from an EMBL/GenBank/DDBJ whole genome shotgun (WGS) entry which is preliminary data.</text>
</comment>
<evidence type="ECO:0000313" key="3">
    <source>
        <dbReference type="Proteomes" id="UP000299102"/>
    </source>
</evidence>
<evidence type="ECO:0000256" key="1">
    <source>
        <dbReference type="SAM" id="MobiDB-lite"/>
    </source>
</evidence>
<proteinExistence type="predicted"/>
<feature type="compositionally biased region" description="Basic and acidic residues" evidence="1">
    <location>
        <begin position="86"/>
        <end position="97"/>
    </location>
</feature>
<accession>A0A4C1U529</accession>
<feature type="region of interest" description="Disordered" evidence="1">
    <location>
        <begin position="58"/>
        <end position="108"/>
    </location>
</feature>
<dbReference type="Proteomes" id="UP000299102">
    <property type="component" value="Unassembled WGS sequence"/>
</dbReference>
<keyword evidence="3" id="KW-1185">Reference proteome</keyword>
<feature type="compositionally biased region" description="Basic residues" evidence="1">
    <location>
        <begin position="98"/>
        <end position="108"/>
    </location>
</feature>
<gene>
    <name evidence="2" type="ORF">EVAR_11967_1</name>
</gene>